<organism evidence="1 2">
    <name type="scientific">Vulcanisaeta souniana JCM 11219</name>
    <dbReference type="NCBI Taxonomy" id="1293586"/>
    <lineage>
        <taxon>Archaea</taxon>
        <taxon>Thermoproteota</taxon>
        <taxon>Thermoprotei</taxon>
        <taxon>Thermoproteales</taxon>
        <taxon>Thermoproteaceae</taxon>
        <taxon>Vulcanisaeta</taxon>
    </lineage>
</organism>
<reference evidence="1" key="1">
    <citation type="journal article" date="2014" name="Int. J. Syst. Evol. Microbiol.">
        <title>Complete genome sequence of Corynebacterium casei LMG S-19264T (=DSM 44701T), isolated from a smear-ripened cheese.</title>
        <authorList>
            <consortium name="US DOE Joint Genome Institute (JGI-PGF)"/>
            <person name="Walter F."/>
            <person name="Albersmeier A."/>
            <person name="Kalinowski J."/>
            <person name="Ruckert C."/>
        </authorList>
    </citation>
    <scope>NUCLEOTIDE SEQUENCE</scope>
    <source>
        <strain evidence="1">JCM 11219</strain>
    </source>
</reference>
<comment type="caution">
    <text evidence="1">The sequence shown here is derived from an EMBL/GenBank/DDBJ whole genome shotgun (WGS) entry which is preliminary data.</text>
</comment>
<evidence type="ECO:0000313" key="2">
    <source>
        <dbReference type="Proteomes" id="UP000657075"/>
    </source>
</evidence>
<reference evidence="1" key="2">
    <citation type="submission" date="2020-09" db="EMBL/GenBank/DDBJ databases">
        <authorList>
            <person name="Sun Q."/>
            <person name="Ohkuma M."/>
        </authorList>
    </citation>
    <scope>NUCLEOTIDE SEQUENCE</scope>
    <source>
        <strain evidence="1">JCM 11219</strain>
    </source>
</reference>
<dbReference type="AlphaFoldDB" id="A0A830E7P4"/>
<evidence type="ECO:0008006" key="3">
    <source>
        <dbReference type="Google" id="ProtNLM"/>
    </source>
</evidence>
<name>A0A830E7P4_9CREN</name>
<protein>
    <recommendedName>
        <fullName evidence="3">AbrB family transcriptional regulator</fullName>
    </recommendedName>
</protein>
<dbReference type="EMBL" id="BMNM01000006">
    <property type="protein sequence ID" value="GGI79695.1"/>
    <property type="molecule type" value="Genomic_DNA"/>
</dbReference>
<evidence type="ECO:0000313" key="1">
    <source>
        <dbReference type="EMBL" id="GGI79695.1"/>
    </source>
</evidence>
<dbReference type="Proteomes" id="UP000657075">
    <property type="component" value="Unassembled WGS sequence"/>
</dbReference>
<accession>A0A830E7P4</accession>
<sequence>MNIKISMPSPKTVVGLPYKAKVYINSQVLIPAKLVRALGIDWVRYADITIKYNDRIIELRNVLLLRTRHTASRQFTIPREVREEFGVRPLDEVEVISIRPKTERKTETETRLSSLGDYD</sequence>
<gene>
    <name evidence="1" type="ORF">GCM10007112_15780</name>
</gene>
<proteinExistence type="predicted"/>